<dbReference type="EMBL" id="JANHOG010002770">
    <property type="protein sequence ID" value="KAJ3520146.1"/>
    <property type="molecule type" value="Genomic_DNA"/>
</dbReference>
<evidence type="ECO:0000313" key="2">
    <source>
        <dbReference type="Proteomes" id="UP001148662"/>
    </source>
</evidence>
<evidence type="ECO:0000313" key="1">
    <source>
        <dbReference type="EMBL" id="KAJ3520146.1"/>
    </source>
</evidence>
<name>A0ACC1RIY7_9APHY</name>
<dbReference type="Proteomes" id="UP001148662">
    <property type="component" value="Unassembled WGS sequence"/>
</dbReference>
<sequence length="85" mass="9741">MMYTPFSGGPRICLGQNYARNEATYFLVRLLQEFESFTLATDVQPKESLPPLHWKDGKGRQAVEQIWPSYAMTLFAKGGLWVRLS</sequence>
<gene>
    <name evidence="1" type="ORF">NM688_g9203</name>
</gene>
<keyword evidence="2" id="KW-1185">Reference proteome</keyword>
<accession>A0ACC1RIY7</accession>
<proteinExistence type="predicted"/>
<protein>
    <submittedName>
        <fullName evidence="1">Uncharacterized protein</fullName>
    </submittedName>
</protein>
<organism evidence="1 2">
    <name type="scientific">Phlebia brevispora</name>
    <dbReference type="NCBI Taxonomy" id="194682"/>
    <lineage>
        <taxon>Eukaryota</taxon>
        <taxon>Fungi</taxon>
        <taxon>Dikarya</taxon>
        <taxon>Basidiomycota</taxon>
        <taxon>Agaricomycotina</taxon>
        <taxon>Agaricomycetes</taxon>
        <taxon>Polyporales</taxon>
        <taxon>Meruliaceae</taxon>
        <taxon>Phlebia</taxon>
    </lineage>
</organism>
<reference evidence="1" key="1">
    <citation type="submission" date="2022-07" db="EMBL/GenBank/DDBJ databases">
        <title>Genome Sequence of Phlebia brevispora.</title>
        <authorList>
            <person name="Buettner E."/>
        </authorList>
    </citation>
    <scope>NUCLEOTIDE SEQUENCE</scope>
    <source>
        <strain evidence="1">MPL23</strain>
    </source>
</reference>
<comment type="caution">
    <text evidence="1">The sequence shown here is derived from an EMBL/GenBank/DDBJ whole genome shotgun (WGS) entry which is preliminary data.</text>
</comment>